<evidence type="ECO:0000256" key="1">
    <source>
        <dbReference type="ARBA" id="ARBA00022729"/>
    </source>
</evidence>
<feature type="compositionally biased region" description="Basic residues" evidence="2">
    <location>
        <begin position="60"/>
        <end position="73"/>
    </location>
</feature>
<evidence type="ECO:0000256" key="3">
    <source>
        <dbReference type="SAM" id="Phobius"/>
    </source>
</evidence>
<keyword evidence="1" id="KW-0732">Signal</keyword>
<keyword evidence="5" id="KW-1185">Reference proteome</keyword>
<dbReference type="Proteomes" id="UP000051248">
    <property type="component" value="Unassembled WGS sequence"/>
</dbReference>
<keyword evidence="3" id="KW-0472">Membrane</keyword>
<feature type="transmembrane region" description="Helical" evidence="3">
    <location>
        <begin position="26"/>
        <end position="46"/>
    </location>
</feature>
<accession>A0A0R1KAW5</accession>
<dbReference type="EMBL" id="AZDZ01000003">
    <property type="protein sequence ID" value="KRK80604.1"/>
    <property type="molecule type" value="Genomic_DNA"/>
</dbReference>
<keyword evidence="3" id="KW-0812">Transmembrane</keyword>
<protein>
    <recommendedName>
        <fullName evidence="6">DUF3862 domain-containing protein</fullName>
    </recommendedName>
</protein>
<dbReference type="RefSeq" id="WP_025024362.1">
    <property type="nucleotide sequence ID" value="NZ_AZDZ01000003.1"/>
</dbReference>
<gene>
    <name evidence="4" type="ORF">FD03_GL002029</name>
</gene>
<organism evidence="4 5">
    <name type="scientific">Companilactobacillus nodensis DSM 19682 = JCM 14932 = NBRC 107160</name>
    <dbReference type="NCBI Taxonomy" id="1423775"/>
    <lineage>
        <taxon>Bacteria</taxon>
        <taxon>Bacillati</taxon>
        <taxon>Bacillota</taxon>
        <taxon>Bacilli</taxon>
        <taxon>Lactobacillales</taxon>
        <taxon>Lactobacillaceae</taxon>
        <taxon>Companilactobacillus</taxon>
    </lineage>
</organism>
<evidence type="ECO:0000256" key="2">
    <source>
        <dbReference type="SAM" id="MobiDB-lite"/>
    </source>
</evidence>
<dbReference type="STRING" id="1423775.FD03_GL002029"/>
<name>A0A0R1KAW5_9LACO</name>
<dbReference type="InterPro" id="IPR024418">
    <property type="entry name" value="DUF3862"/>
</dbReference>
<feature type="region of interest" description="Disordered" evidence="2">
    <location>
        <begin position="51"/>
        <end position="73"/>
    </location>
</feature>
<evidence type="ECO:0000313" key="5">
    <source>
        <dbReference type="Proteomes" id="UP000051248"/>
    </source>
</evidence>
<dbReference type="AlphaFoldDB" id="A0A0R1KAW5"/>
<reference evidence="4 5" key="1">
    <citation type="journal article" date="2015" name="Genome Announc.">
        <title>Expanding the biotechnology potential of lactobacilli through comparative genomics of 213 strains and associated genera.</title>
        <authorList>
            <person name="Sun Z."/>
            <person name="Harris H.M."/>
            <person name="McCann A."/>
            <person name="Guo C."/>
            <person name="Argimon S."/>
            <person name="Zhang W."/>
            <person name="Yang X."/>
            <person name="Jeffery I.B."/>
            <person name="Cooney J.C."/>
            <person name="Kagawa T.F."/>
            <person name="Liu W."/>
            <person name="Song Y."/>
            <person name="Salvetti E."/>
            <person name="Wrobel A."/>
            <person name="Rasinkangas P."/>
            <person name="Parkhill J."/>
            <person name="Rea M.C."/>
            <person name="O'Sullivan O."/>
            <person name="Ritari J."/>
            <person name="Douillard F.P."/>
            <person name="Paul Ross R."/>
            <person name="Yang R."/>
            <person name="Briner A.E."/>
            <person name="Felis G.E."/>
            <person name="de Vos W.M."/>
            <person name="Barrangou R."/>
            <person name="Klaenhammer T.R."/>
            <person name="Caufield P.W."/>
            <person name="Cui Y."/>
            <person name="Zhang H."/>
            <person name="O'Toole P.W."/>
        </authorList>
    </citation>
    <scope>NUCLEOTIDE SEQUENCE [LARGE SCALE GENOMIC DNA]</scope>
    <source>
        <strain evidence="4 5">DSM 19682</strain>
    </source>
</reference>
<dbReference type="OrthoDB" id="2942526at2"/>
<dbReference type="Gene3D" id="3.30.1450.10">
    <property type="match status" value="2"/>
</dbReference>
<dbReference type="Pfam" id="PF12978">
    <property type="entry name" value="DUF3862"/>
    <property type="match status" value="1"/>
</dbReference>
<keyword evidence="3" id="KW-1133">Transmembrane helix</keyword>
<proteinExistence type="predicted"/>
<dbReference type="eggNOG" id="ENOG5032RV1">
    <property type="taxonomic scope" value="Bacteria"/>
</dbReference>
<dbReference type="InterPro" id="IPR037873">
    <property type="entry name" value="BamE-like"/>
</dbReference>
<sequence length="233" mass="25826">MKNQVTMSRSQYRTQNKKKKRFFKKWWFWLLIVILVAAAGTGYYYYQNNNSDTKTESSSKKNKSAKKKSSKVKKTSGIRLDNYNGIYLSQTDGLSLANLQKLFGNYSSSSDSTIGDVQATSYIWKKIANGDLGASLIVGFVNDHAISKSISGLKVSRNKKITLDLYNQIQNGQSEQDVINLLGKPNGYSETSVENTASKVYSYTSDVKGDIGANIVITFTDGAVSSKNQLSVQ</sequence>
<comment type="caution">
    <text evidence="4">The sequence shown here is derived from an EMBL/GenBank/DDBJ whole genome shotgun (WGS) entry which is preliminary data.</text>
</comment>
<evidence type="ECO:0008006" key="6">
    <source>
        <dbReference type="Google" id="ProtNLM"/>
    </source>
</evidence>
<dbReference type="PATRIC" id="fig|1423775.4.peg.2066"/>
<evidence type="ECO:0000313" key="4">
    <source>
        <dbReference type="EMBL" id="KRK80604.1"/>
    </source>
</evidence>